<dbReference type="Proteomes" id="UP000515121">
    <property type="component" value="Unplaced"/>
</dbReference>
<gene>
    <name evidence="2" type="primary">LOC111303325</name>
</gene>
<dbReference type="GeneID" id="111303325"/>
<evidence type="ECO:0000313" key="1">
    <source>
        <dbReference type="Proteomes" id="UP000515121"/>
    </source>
</evidence>
<accession>A0A6P5ZS12</accession>
<protein>
    <submittedName>
        <fullName evidence="2">Transportin-1-like</fullName>
    </submittedName>
</protein>
<keyword evidence="1" id="KW-1185">Reference proteome</keyword>
<dbReference type="AlphaFoldDB" id="A0A6P5ZS12"/>
<reference evidence="2" key="1">
    <citation type="submission" date="2025-08" db="UniProtKB">
        <authorList>
            <consortium name="RefSeq"/>
        </authorList>
    </citation>
    <scope>IDENTIFICATION</scope>
    <source>
        <tissue evidence="2">Fruit stalk</tissue>
    </source>
</reference>
<sequence>MNDVAREACEFCLIGRSAYSDARLLRETLREYLPCLIQFCCQTWFMLMTNKSLVDAEEDKSLLDMHQKMMQVFFFFASQSE</sequence>
<name>A0A6P5ZS12_DURZI</name>
<proteinExistence type="predicted"/>
<organism evidence="1 2">
    <name type="scientific">Durio zibethinus</name>
    <name type="common">Durian</name>
    <dbReference type="NCBI Taxonomy" id="66656"/>
    <lineage>
        <taxon>Eukaryota</taxon>
        <taxon>Viridiplantae</taxon>
        <taxon>Streptophyta</taxon>
        <taxon>Embryophyta</taxon>
        <taxon>Tracheophyta</taxon>
        <taxon>Spermatophyta</taxon>
        <taxon>Magnoliopsida</taxon>
        <taxon>eudicotyledons</taxon>
        <taxon>Gunneridae</taxon>
        <taxon>Pentapetalae</taxon>
        <taxon>rosids</taxon>
        <taxon>malvids</taxon>
        <taxon>Malvales</taxon>
        <taxon>Malvaceae</taxon>
        <taxon>Helicteroideae</taxon>
        <taxon>Durio</taxon>
    </lineage>
</organism>
<dbReference type="RefSeq" id="XP_022755235.1">
    <property type="nucleotide sequence ID" value="XM_022899500.1"/>
</dbReference>
<evidence type="ECO:0000313" key="2">
    <source>
        <dbReference type="RefSeq" id="XP_022755235.1"/>
    </source>
</evidence>
<dbReference type="KEGG" id="dzi:111303325"/>